<dbReference type="Gene3D" id="3.50.50.100">
    <property type="match status" value="1"/>
</dbReference>
<dbReference type="InterPro" id="IPR004536">
    <property type="entry name" value="SPS/SelD"/>
</dbReference>
<evidence type="ECO:0000256" key="3">
    <source>
        <dbReference type="ARBA" id="ARBA00022679"/>
    </source>
</evidence>
<feature type="domain" description="PurM-like C-terminal" evidence="11">
    <location>
        <begin position="551"/>
        <end position="730"/>
    </location>
</feature>
<evidence type="ECO:0000256" key="8">
    <source>
        <dbReference type="ARBA" id="ARBA00023002"/>
    </source>
</evidence>
<evidence type="ECO:0000256" key="5">
    <source>
        <dbReference type="ARBA" id="ARBA00022777"/>
    </source>
</evidence>
<organism evidence="13 14">
    <name type="scientific">Pseudotabrizicola sediminis</name>
    <dbReference type="NCBI Taxonomy" id="2486418"/>
    <lineage>
        <taxon>Bacteria</taxon>
        <taxon>Pseudomonadati</taxon>
        <taxon>Pseudomonadota</taxon>
        <taxon>Alphaproteobacteria</taxon>
        <taxon>Rhodobacterales</taxon>
        <taxon>Paracoccaceae</taxon>
        <taxon>Pseudotabrizicola</taxon>
    </lineage>
</organism>
<sequence length="735" mass="74889">MQIPPLALTRDIVLIGGGHAHALVLRMWGMDPLAGARVTVVNPGPVAPYTGMLPGAIAGHYTRDAMMIDLVRLARFAGARVILDRACGIDRAAGQVVLTSGRRLRYDVASIDIGIASDLPDVPGYAEHGVAAKPLGAYAARWEAFVAAAGSDPQLTIIGAGVGGVELALASAHRLRGLGKVPRITLLDRGAEALTGVSAGTRATLLAALRDHGVALITGVSVAQVLADAVVLTDGRRLASDFTLSVAGARPQDWLTQTGLALTDGFVDVGPTLQSSDPAIFAVGDCAHLTHAPRPKAGVFAVREAPFLLHNLRAAVSGGAMRRYRPQRDYLKLVSVGGKTAVADKFGLRAGGGWLWGVKDRIDAKFMAKFAAYPAMARPALPKAHAFGMREAMGDKPMCGGCGAKVGAGALRVALGNVPAPARMDVLSGPGDDAALLRVGGQDQVITTDHLRAFSHDPALMGRLAAVHALGDVWAMGADPQAALAQITLPRLSDGLQADMLAEVMQAASAVFRSAGADVVGGHSSVGDELTVGFTVTGLLAGAARTKGGAREGDAIVLTKPLGSGVVLAAEMALVQADLDLTGGLMLGEIWAGGITSMARPLGPAAAILRGRAHAMTDVTGFGLAGHLWEMLEPEGLGATLSLADVPLLPGAEGLAAQGVASTLAPANRAAVGGQVEGGSGPRLDLLFDPQTCGGLLVCLPADAVDEVLAAMGRAGELAVVIGQVTAGPGRIVLR</sequence>
<evidence type="ECO:0000259" key="10">
    <source>
        <dbReference type="Pfam" id="PF00586"/>
    </source>
</evidence>
<dbReference type="PANTHER" id="PTHR42913:SF9">
    <property type="entry name" value="SLR1591 PROTEIN"/>
    <property type="match status" value="1"/>
</dbReference>
<dbReference type="InterPro" id="IPR010918">
    <property type="entry name" value="PurM-like_C_dom"/>
</dbReference>
<keyword evidence="8" id="KW-0560">Oxidoreductase</keyword>
<keyword evidence="9" id="KW-0711">Selenium</keyword>
<dbReference type="PRINTS" id="PR00368">
    <property type="entry name" value="FADPNR"/>
</dbReference>
<keyword evidence="2" id="KW-0285">Flavoprotein</keyword>
<keyword evidence="3 13" id="KW-0808">Transferase</keyword>
<evidence type="ECO:0000256" key="7">
    <source>
        <dbReference type="ARBA" id="ARBA00022840"/>
    </source>
</evidence>
<dbReference type="InterPro" id="IPR036676">
    <property type="entry name" value="PurM-like_C_sf"/>
</dbReference>
<dbReference type="InterPro" id="IPR051169">
    <property type="entry name" value="NADH-Q_oxidoreductase"/>
</dbReference>
<evidence type="ECO:0000256" key="1">
    <source>
        <dbReference type="ARBA" id="ARBA00001974"/>
    </source>
</evidence>
<dbReference type="SUPFAM" id="SSF55326">
    <property type="entry name" value="PurM N-terminal domain-like"/>
    <property type="match status" value="1"/>
</dbReference>
<evidence type="ECO:0000256" key="6">
    <source>
        <dbReference type="ARBA" id="ARBA00022827"/>
    </source>
</evidence>
<dbReference type="CDD" id="cd02195">
    <property type="entry name" value="SelD"/>
    <property type="match status" value="1"/>
</dbReference>
<keyword evidence="14" id="KW-1185">Reference proteome</keyword>
<dbReference type="PANTHER" id="PTHR42913">
    <property type="entry name" value="APOPTOSIS-INDUCING FACTOR 1"/>
    <property type="match status" value="1"/>
</dbReference>
<dbReference type="SUPFAM" id="SSF56042">
    <property type="entry name" value="PurM C-terminal domain-like"/>
    <property type="match status" value="1"/>
</dbReference>
<evidence type="ECO:0000313" key="14">
    <source>
        <dbReference type="Proteomes" id="UP000297741"/>
    </source>
</evidence>
<dbReference type="Gene3D" id="3.90.650.10">
    <property type="entry name" value="PurM-like C-terminal domain"/>
    <property type="match status" value="1"/>
</dbReference>
<dbReference type="InterPro" id="IPR036921">
    <property type="entry name" value="PurM-like_N_sf"/>
</dbReference>
<dbReference type="RefSeq" id="WP_135429061.1">
    <property type="nucleotide sequence ID" value="NZ_RPEM01000002.1"/>
</dbReference>
<evidence type="ECO:0000256" key="9">
    <source>
        <dbReference type="ARBA" id="ARBA00023266"/>
    </source>
</evidence>
<keyword evidence="7" id="KW-0067">ATP-binding</keyword>
<dbReference type="Proteomes" id="UP000297741">
    <property type="component" value="Unassembled WGS sequence"/>
</dbReference>
<keyword evidence="4" id="KW-0547">Nucleotide-binding</keyword>
<dbReference type="NCBIfam" id="TIGR03169">
    <property type="entry name" value="Nterm_to_SelD"/>
    <property type="match status" value="1"/>
</dbReference>
<protein>
    <submittedName>
        <fullName evidence="13">Selenide, water dikinase SelD</fullName>
        <ecNumber evidence="13">2.7.9.3</ecNumber>
    </submittedName>
</protein>
<comment type="caution">
    <text evidence="13">The sequence shown here is derived from an EMBL/GenBank/DDBJ whole genome shotgun (WGS) entry which is preliminary data.</text>
</comment>
<dbReference type="Pfam" id="PF02769">
    <property type="entry name" value="AIRS_C"/>
    <property type="match status" value="1"/>
</dbReference>
<reference evidence="13 14" key="1">
    <citation type="submission" date="2018-11" db="EMBL/GenBank/DDBJ databases">
        <title>Tabrizicola sp. isolated from sediment of alpine lake.</title>
        <authorList>
            <person name="Liu Z."/>
        </authorList>
    </citation>
    <scope>NUCLEOTIDE SEQUENCE [LARGE SCALE GENOMIC DNA]</scope>
    <source>
        <strain evidence="13 14">DRYC-M-16</strain>
    </source>
</reference>
<dbReference type="InterPro" id="IPR017584">
    <property type="entry name" value="Pyridine_nucleo_diS_OxRdtase_N"/>
</dbReference>
<evidence type="ECO:0000259" key="12">
    <source>
        <dbReference type="Pfam" id="PF07992"/>
    </source>
</evidence>
<dbReference type="Pfam" id="PF00586">
    <property type="entry name" value="AIRS"/>
    <property type="match status" value="1"/>
</dbReference>
<evidence type="ECO:0000259" key="11">
    <source>
        <dbReference type="Pfam" id="PF02769"/>
    </source>
</evidence>
<evidence type="ECO:0000256" key="4">
    <source>
        <dbReference type="ARBA" id="ARBA00022741"/>
    </source>
</evidence>
<dbReference type="GO" id="GO:0004756">
    <property type="term" value="F:selenide, water dikinase activity"/>
    <property type="evidence" value="ECO:0007669"/>
    <property type="project" value="UniProtKB-EC"/>
</dbReference>
<feature type="domain" description="FAD/NAD(P)-binding" evidence="12">
    <location>
        <begin position="11"/>
        <end position="302"/>
    </location>
</feature>
<dbReference type="EC" id="2.7.9.3" evidence="13"/>
<name>A0ABY2KPS8_9RHOB</name>
<accession>A0ABY2KPS8</accession>
<dbReference type="Gene3D" id="3.30.1330.10">
    <property type="entry name" value="PurM-like, N-terminal domain"/>
    <property type="match status" value="1"/>
</dbReference>
<gene>
    <name evidence="13" type="primary">selD</name>
    <name evidence="13" type="ORF">EEB11_03660</name>
</gene>
<keyword evidence="6" id="KW-0274">FAD</keyword>
<dbReference type="InterPro" id="IPR016188">
    <property type="entry name" value="PurM-like_N"/>
</dbReference>
<comment type="cofactor">
    <cofactor evidence="1">
        <name>FAD</name>
        <dbReference type="ChEBI" id="CHEBI:57692"/>
    </cofactor>
</comment>
<keyword evidence="5" id="KW-0418">Kinase</keyword>
<dbReference type="InterPro" id="IPR036188">
    <property type="entry name" value="FAD/NAD-bd_sf"/>
</dbReference>
<dbReference type="EMBL" id="RPEM01000002">
    <property type="protein sequence ID" value="TGD44681.1"/>
    <property type="molecule type" value="Genomic_DNA"/>
</dbReference>
<evidence type="ECO:0000313" key="13">
    <source>
        <dbReference type="EMBL" id="TGD44681.1"/>
    </source>
</evidence>
<proteinExistence type="predicted"/>
<feature type="domain" description="PurM-like N-terminal" evidence="10">
    <location>
        <begin position="431"/>
        <end position="539"/>
    </location>
</feature>
<dbReference type="SUPFAM" id="SSF51905">
    <property type="entry name" value="FAD/NAD(P)-binding domain"/>
    <property type="match status" value="2"/>
</dbReference>
<evidence type="ECO:0000256" key="2">
    <source>
        <dbReference type="ARBA" id="ARBA00022630"/>
    </source>
</evidence>
<dbReference type="NCBIfam" id="TIGR00476">
    <property type="entry name" value="selD"/>
    <property type="match status" value="1"/>
</dbReference>
<dbReference type="InterPro" id="IPR023753">
    <property type="entry name" value="FAD/NAD-binding_dom"/>
</dbReference>
<dbReference type="Pfam" id="PF07992">
    <property type="entry name" value="Pyr_redox_2"/>
    <property type="match status" value="1"/>
</dbReference>